<proteinExistence type="predicted"/>
<sequence>MILISAKQNDSPLNQNTFQYNQTFQQQKNNAIIKIHNDHYLMIKNQKPKFYLLKLEFVCSKKVENTLQMQIYQKEIWIRTTRMKFIENLQFQYRILLNYIFLEQIIIMYQQIIIRYSYYFIQLHLNLQLIHKKQVDTEQQNSIIFKQLKMAIQYIHQKIDRYLLGITYCKKFYPKQFQLIFHLQFRPTNYYKIQ</sequence>
<comment type="caution">
    <text evidence="1">The sequence shown here is derived from an EMBL/GenBank/DDBJ whole genome shotgun (WGS) entry which is preliminary data.</text>
</comment>
<dbReference type="AlphaFoldDB" id="A0A8S1W8T8"/>
<dbReference type="Proteomes" id="UP000689195">
    <property type="component" value="Unassembled WGS sequence"/>
</dbReference>
<accession>A0A8S1W8T8</accession>
<protein>
    <submittedName>
        <fullName evidence="1">Uncharacterized protein</fullName>
    </submittedName>
</protein>
<organism evidence="1 2">
    <name type="scientific">Paramecium pentaurelia</name>
    <dbReference type="NCBI Taxonomy" id="43138"/>
    <lineage>
        <taxon>Eukaryota</taxon>
        <taxon>Sar</taxon>
        <taxon>Alveolata</taxon>
        <taxon>Ciliophora</taxon>
        <taxon>Intramacronucleata</taxon>
        <taxon>Oligohymenophorea</taxon>
        <taxon>Peniculida</taxon>
        <taxon>Parameciidae</taxon>
        <taxon>Paramecium</taxon>
    </lineage>
</organism>
<evidence type="ECO:0000313" key="2">
    <source>
        <dbReference type="Proteomes" id="UP000689195"/>
    </source>
</evidence>
<name>A0A8S1W8T8_9CILI</name>
<reference evidence="1" key="1">
    <citation type="submission" date="2021-01" db="EMBL/GenBank/DDBJ databases">
        <authorList>
            <consortium name="Genoscope - CEA"/>
            <person name="William W."/>
        </authorList>
    </citation>
    <scope>NUCLEOTIDE SEQUENCE</scope>
</reference>
<keyword evidence="2" id="KW-1185">Reference proteome</keyword>
<dbReference type="EMBL" id="CAJJDO010000084">
    <property type="protein sequence ID" value="CAD8184805.1"/>
    <property type="molecule type" value="Genomic_DNA"/>
</dbReference>
<evidence type="ECO:0000313" key="1">
    <source>
        <dbReference type="EMBL" id="CAD8184805.1"/>
    </source>
</evidence>
<gene>
    <name evidence="1" type="ORF">PPENT_87.1.T0840014</name>
</gene>